<dbReference type="EMBL" id="RQTK01000962">
    <property type="protein sequence ID" value="RUS73231.1"/>
    <property type="molecule type" value="Genomic_DNA"/>
</dbReference>
<gene>
    <name evidence="1" type="ORF">EGW08_019003</name>
</gene>
<dbReference type="PANTHER" id="PTHR21529">
    <property type="entry name" value="MAMMARY TURMOR VIRUS RECEPTOR HOMOLOG 1, 2 MTVR1, 2"/>
    <property type="match status" value="1"/>
</dbReference>
<evidence type="ECO:0000313" key="2">
    <source>
        <dbReference type="Proteomes" id="UP000271974"/>
    </source>
</evidence>
<dbReference type="Gene3D" id="3.40.50.300">
    <property type="entry name" value="P-loop containing nucleotide triphosphate hydrolases"/>
    <property type="match status" value="1"/>
</dbReference>
<sequence length="210" mass="23786">EDLALLLSGNQRVSSHIEFGAHQAILVTCEESKARLPEVLSAGLVLTIYEAKGLEFDDVLLYNFFADSQADKEWRVVTEFLNQLAVDPVSSGGDNLVEIDSAVLELANRPRPLNFDPDQHKILNSELKQLYTAITRARVNVWIFDRDPQSRGPMFEYFKARKLVQCVQAKEGGSLSENYFFAQKSTPQQWRKSGDMFMSQKQFSLAAKCF</sequence>
<dbReference type="PANTHER" id="PTHR21529:SF4">
    <property type="entry name" value="TPR AND ANKYRIN REPEAT-CONTAINING PROTEIN 1"/>
    <property type="match status" value="1"/>
</dbReference>
<dbReference type="Proteomes" id="UP000271974">
    <property type="component" value="Unassembled WGS sequence"/>
</dbReference>
<dbReference type="SUPFAM" id="SSF52540">
    <property type="entry name" value="P-loop containing nucleoside triphosphate hydrolases"/>
    <property type="match status" value="1"/>
</dbReference>
<comment type="caution">
    <text evidence="1">The sequence shown here is derived from an EMBL/GenBank/DDBJ whole genome shotgun (WGS) entry which is preliminary data.</text>
</comment>
<evidence type="ECO:0000313" key="1">
    <source>
        <dbReference type="EMBL" id="RUS73231.1"/>
    </source>
</evidence>
<dbReference type="OrthoDB" id="3156807at2759"/>
<reference evidence="1 2" key="1">
    <citation type="submission" date="2019-01" db="EMBL/GenBank/DDBJ databases">
        <title>A draft genome assembly of the solar-powered sea slug Elysia chlorotica.</title>
        <authorList>
            <person name="Cai H."/>
            <person name="Li Q."/>
            <person name="Fang X."/>
            <person name="Li J."/>
            <person name="Curtis N.E."/>
            <person name="Altenburger A."/>
            <person name="Shibata T."/>
            <person name="Feng M."/>
            <person name="Maeda T."/>
            <person name="Schwartz J.A."/>
            <person name="Shigenobu S."/>
            <person name="Lundholm N."/>
            <person name="Nishiyama T."/>
            <person name="Yang H."/>
            <person name="Hasebe M."/>
            <person name="Li S."/>
            <person name="Pierce S.K."/>
            <person name="Wang J."/>
        </authorList>
    </citation>
    <scope>NUCLEOTIDE SEQUENCE [LARGE SCALE GENOMIC DNA]</scope>
    <source>
        <strain evidence="1">EC2010</strain>
        <tissue evidence="1">Whole organism of an adult</tissue>
    </source>
</reference>
<name>A0A3S0Z8M0_ELYCH</name>
<feature type="non-terminal residue" evidence="1">
    <location>
        <position position="210"/>
    </location>
</feature>
<keyword evidence="2" id="KW-1185">Reference proteome</keyword>
<feature type="non-terminal residue" evidence="1">
    <location>
        <position position="1"/>
    </location>
</feature>
<protein>
    <submittedName>
        <fullName evidence="1">Uncharacterized protein</fullName>
    </submittedName>
</protein>
<dbReference type="AlphaFoldDB" id="A0A3S0Z8M0"/>
<accession>A0A3S0Z8M0</accession>
<dbReference type="InterPro" id="IPR027417">
    <property type="entry name" value="P-loop_NTPase"/>
</dbReference>
<proteinExistence type="predicted"/>
<organism evidence="1 2">
    <name type="scientific">Elysia chlorotica</name>
    <name type="common">Eastern emerald elysia</name>
    <name type="synonym">Sea slug</name>
    <dbReference type="NCBI Taxonomy" id="188477"/>
    <lineage>
        <taxon>Eukaryota</taxon>
        <taxon>Metazoa</taxon>
        <taxon>Spiralia</taxon>
        <taxon>Lophotrochozoa</taxon>
        <taxon>Mollusca</taxon>
        <taxon>Gastropoda</taxon>
        <taxon>Heterobranchia</taxon>
        <taxon>Euthyneura</taxon>
        <taxon>Panpulmonata</taxon>
        <taxon>Sacoglossa</taxon>
        <taxon>Placobranchoidea</taxon>
        <taxon>Plakobranchidae</taxon>
        <taxon>Elysia</taxon>
    </lineage>
</organism>
<dbReference type="InterPro" id="IPR039904">
    <property type="entry name" value="TRANK1"/>
</dbReference>
<dbReference type="STRING" id="188477.A0A3S0Z8M0"/>